<evidence type="ECO:0000313" key="3">
    <source>
        <dbReference type="Proteomes" id="UP000308196"/>
    </source>
</evidence>
<dbReference type="SMART" id="SM00342">
    <property type="entry name" value="HTH_ARAC"/>
    <property type="match status" value="1"/>
</dbReference>
<name>A0A4U9VFC1_9SPHI</name>
<dbReference type="GO" id="GO:0003700">
    <property type="term" value="F:DNA-binding transcription factor activity"/>
    <property type="evidence" value="ECO:0007669"/>
    <property type="project" value="InterPro"/>
</dbReference>
<dbReference type="PROSITE" id="PS01124">
    <property type="entry name" value="HTH_ARAC_FAMILY_2"/>
    <property type="match status" value="1"/>
</dbReference>
<dbReference type="STRING" id="1123265.GCA_000686625_02629"/>
<dbReference type="Gene3D" id="1.10.10.60">
    <property type="entry name" value="Homeodomain-like"/>
    <property type="match status" value="1"/>
</dbReference>
<gene>
    <name evidence="2" type="ORF">NCTC11429_02949</name>
</gene>
<dbReference type="Proteomes" id="UP000308196">
    <property type="component" value="Chromosome"/>
</dbReference>
<dbReference type="GeneID" id="78463642"/>
<dbReference type="GO" id="GO:0043565">
    <property type="term" value="F:sequence-specific DNA binding"/>
    <property type="evidence" value="ECO:0007669"/>
    <property type="project" value="InterPro"/>
</dbReference>
<proteinExistence type="predicted"/>
<evidence type="ECO:0000259" key="1">
    <source>
        <dbReference type="PROSITE" id="PS01124"/>
    </source>
</evidence>
<protein>
    <submittedName>
        <fullName evidence="2">Helix-turn-helix domain</fullName>
    </submittedName>
</protein>
<reference evidence="2 3" key="1">
    <citation type="submission" date="2019-05" db="EMBL/GenBank/DDBJ databases">
        <authorList>
            <consortium name="Pathogen Informatics"/>
        </authorList>
    </citation>
    <scope>NUCLEOTIDE SEQUENCE [LARGE SCALE GENOMIC DNA]</scope>
    <source>
        <strain evidence="2 3">NCTC11429</strain>
    </source>
</reference>
<sequence>MANSSSTYQDVRLPVPEEFSDVFSHFYFAANRSTEPVTKTLMPSFQSIMVFNFGSRAVLHTRQGTAAEMHRCIVLGPVKTAFDYTLPPGSEILVVNFKADAFFRFFGQARLSDHLPADPNDALADDCFARLWHQLDPMSAVADRVGGILDFCRPYLKPQDGASSLLSGFESDSQSVIKSVAGSIGQTERNVQLMHKKYFGYSAKERGRYERFIKAVGLLQQLASSGDKVDWFEIIGACGYYDQSQLIHDFRHFMNLSPKKYLRLQTDICRATAD</sequence>
<accession>A0A4U9VFC1</accession>
<dbReference type="KEGG" id="stha:NCTC11429_02949"/>
<organism evidence="2 3">
    <name type="scientific">Sphingobacterium thalpophilum</name>
    <dbReference type="NCBI Taxonomy" id="259"/>
    <lineage>
        <taxon>Bacteria</taxon>
        <taxon>Pseudomonadati</taxon>
        <taxon>Bacteroidota</taxon>
        <taxon>Sphingobacteriia</taxon>
        <taxon>Sphingobacteriales</taxon>
        <taxon>Sphingobacteriaceae</taxon>
        <taxon>Sphingobacterium</taxon>
    </lineage>
</organism>
<feature type="domain" description="HTH araC/xylS-type" evidence="1">
    <location>
        <begin position="160"/>
        <end position="264"/>
    </location>
</feature>
<dbReference type="AlphaFoldDB" id="A0A4U9VFC1"/>
<dbReference type="RefSeq" id="WP_028069746.1">
    <property type="nucleotide sequence ID" value="NZ_LR590484.1"/>
</dbReference>
<dbReference type="EMBL" id="LR590484">
    <property type="protein sequence ID" value="VTR43922.1"/>
    <property type="molecule type" value="Genomic_DNA"/>
</dbReference>
<evidence type="ECO:0000313" key="2">
    <source>
        <dbReference type="EMBL" id="VTR43922.1"/>
    </source>
</evidence>
<dbReference type="InterPro" id="IPR018060">
    <property type="entry name" value="HTH_AraC"/>
</dbReference>